<dbReference type="Proteomes" id="UP001217089">
    <property type="component" value="Unassembled WGS sequence"/>
</dbReference>
<evidence type="ECO:0000313" key="2">
    <source>
        <dbReference type="EMBL" id="KAJ8301505.1"/>
    </source>
</evidence>
<dbReference type="SUPFAM" id="SSF47391">
    <property type="entry name" value="Dimerization-anchoring domain of cAMP-dependent PK regulatory subunit"/>
    <property type="match status" value="1"/>
</dbReference>
<reference evidence="2 3" key="1">
    <citation type="submission" date="2022-12" db="EMBL/GenBank/DDBJ databases">
        <title>Chromosome-level genome of Tegillarca granosa.</title>
        <authorList>
            <person name="Kim J."/>
        </authorList>
    </citation>
    <scope>NUCLEOTIDE SEQUENCE [LARGE SCALE GENOMIC DNA]</scope>
    <source>
        <strain evidence="2">Teg-2019</strain>
        <tissue evidence="2">Adductor muscle</tissue>
    </source>
</reference>
<dbReference type="EMBL" id="JARBDR010000918">
    <property type="protein sequence ID" value="KAJ8301505.1"/>
    <property type="molecule type" value="Genomic_DNA"/>
</dbReference>
<proteinExistence type="predicted"/>
<dbReference type="Pfam" id="PF02197">
    <property type="entry name" value="RIIa"/>
    <property type="match status" value="1"/>
</dbReference>
<sequence>MAVPFSNQLPRLPKGFKSVLKEIAREVLKNKPDNIYEFGSRYLDQCLRVRNANRIKDRFEKIQIPLLDSCIFHKDRTNFDKVTREVERAKIIPKAYAHRLAMAICSCKRKKINIHVLMTEKNLQKRLTDLKERVAMETNWPDNLISEEVWFKRWQKPKIFSCDSRIDYYSLATDFKENLADRFEIKVLSKQYYKRCNLTERHFYTPQKPYSKTGHSSRERCIKNNFRKLVNLTKTNSSGDVLYDYLEMFYI</sequence>
<dbReference type="Gene3D" id="1.20.890.10">
    <property type="entry name" value="cAMP-dependent protein kinase regulatory subunit, dimerization-anchoring domain"/>
    <property type="match status" value="1"/>
</dbReference>
<name>A0ABQ9E8K0_TEGGR</name>
<dbReference type="InterPro" id="IPR003117">
    <property type="entry name" value="cAMP_dep_PK_reg_su_I/II_a/b"/>
</dbReference>
<accession>A0ABQ9E8K0</accession>
<evidence type="ECO:0000313" key="3">
    <source>
        <dbReference type="Proteomes" id="UP001217089"/>
    </source>
</evidence>
<protein>
    <recommendedName>
        <fullName evidence="1">RIIa domain-containing protein</fullName>
    </recommendedName>
</protein>
<comment type="caution">
    <text evidence="2">The sequence shown here is derived from an EMBL/GenBank/DDBJ whole genome shotgun (WGS) entry which is preliminary data.</text>
</comment>
<organism evidence="2 3">
    <name type="scientific">Tegillarca granosa</name>
    <name type="common">Malaysian cockle</name>
    <name type="synonym">Anadara granosa</name>
    <dbReference type="NCBI Taxonomy" id="220873"/>
    <lineage>
        <taxon>Eukaryota</taxon>
        <taxon>Metazoa</taxon>
        <taxon>Spiralia</taxon>
        <taxon>Lophotrochozoa</taxon>
        <taxon>Mollusca</taxon>
        <taxon>Bivalvia</taxon>
        <taxon>Autobranchia</taxon>
        <taxon>Pteriomorphia</taxon>
        <taxon>Arcoida</taxon>
        <taxon>Arcoidea</taxon>
        <taxon>Arcidae</taxon>
        <taxon>Tegillarca</taxon>
    </lineage>
</organism>
<evidence type="ECO:0000259" key="1">
    <source>
        <dbReference type="SMART" id="SM00394"/>
    </source>
</evidence>
<dbReference type="SMART" id="SM00394">
    <property type="entry name" value="RIIa"/>
    <property type="match status" value="1"/>
</dbReference>
<feature type="domain" description="RIIa" evidence="1">
    <location>
        <begin position="14"/>
        <end position="52"/>
    </location>
</feature>
<dbReference type="InterPro" id="IPR047579">
    <property type="entry name" value="DD_CABYR_SP17"/>
</dbReference>
<gene>
    <name evidence="2" type="ORF">KUTeg_020492</name>
</gene>
<keyword evidence="3" id="KW-1185">Reference proteome</keyword>
<dbReference type="CDD" id="cd12100">
    <property type="entry name" value="DD_CABYR_SP17"/>
    <property type="match status" value="1"/>
</dbReference>